<keyword evidence="2" id="KW-1185">Reference proteome</keyword>
<evidence type="ECO:0000313" key="2">
    <source>
        <dbReference type="Proteomes" id="UP001215151"/>
    </source>
</evidence>
<dbReference type="EMBL" id="JAPEVG010000169">
    <property type="protein sequence ID" value="KAJ8475085.1"/>
    <property type="molecule type" value="Genomic_DNA"/>
</dbReference>
<organism evidence="1 2">
    <name type="scientific">Trametes cubensis</name>
    <dbReference type="NCBI Taxonomy" id="1111947"/>
    <lineage>
        <taxon>Eukaryota</taxon>
        <taxon>Fungi</taxon>
        <taxon>Dikarya</taxon>
        <taxon>Basidiomycota</taxon>
        <taxon>Agaricomycotina</taxon>
        <taxon>Agaricomycetes</taxon>
        <taxon>Polyporales</taxon>
        <taxon>Polyporaceae</taxon>
        <taxon>Trametes</taxon>
    </lineage>
</organism>
<sequence>MVELGDLSDEGSVDQLVQQLASAYLTGGEMALFAGMMDSLKNPKNKSPLQLFDSIAKNSSNATFQVGVASSVFPVSSRLPLGSDVYDMYRASGGNAMFKIGTYQYHASHGIDSVLFHTFGTQHTTFFAGIVPSPFALQKKTLTYPPLGNQTMKLDNELYSQVRNTVMQKLGHSATELVKAIEI</sequence>
<protein>
    <submittedName>
        <fullName evidence="1">Uncharacterized protein</fullName>
    </submittedName>
</protein>
<name>A0AAD7TRK4_9APHY</name>
<gene>
    <name evidence="1" type="ORF">ONZ51_g6795</name>
</gene>
<proteinExistence type="predicted"/>
<dbReference type="Proteomes" id="UP001215151">
    <property type="component" value="Unassembled WGS sequence"/>
</dbReference>
<accession>A0AAD7TRK4</accession>
<dbReference type="AlphaFoldDB" id="A0AAD7TRK4"/>
<evidence type="ECO:0000313" key="1">
    <source>
        <dbReference type="EMBL" id="KAJ8475085.1"/>
    </source>
</evidence>
<comment type="caution">
    <text evidence="1">The sequence shown here is derived from an EMBL/GenBank/DDBJ whole genome shotgun (WGS) entry which is preliminary data.</text>
</comment>
<reference evidence="1" key="1">
    <citation type="submission" date="2022-11" db="EMBL/GenBank/DDBJ databases">
        <title>Genome Sequence of Cubamyces cubensis.</title>
        <authorList>
            <person name="Buettner E."/>
        </authorList>
    </citation>
    <scope>NUCLEOTIDE SEQUENCE</scope>
    <source>
        <strain evidence="1">MPL-01</strain>
    </source>
</reference>